<evidence type="ECO:0000256" key="2">
    <source>
        <dbReference type="ARBA" id="ARBA00001946"/>
    </source>
</evidence>
<dbReference type="PATRIC" id="fig|869212.3.peg.2921"/>
<dbReference type="HOGENOM" id="CLU_027420_3_0_12"/>
<dbReference type="NCBIfam" id="TIGR00877">
    <property type="entry name" value="purD"/>
    <property type="match status" value="1"/>
</dbReference>
<dbReference type="InterPro" id="IPR020559">
    <property type="entry name" value="PRibGlycinamide_synth_CS"/>
</dbReference>
<keyword evidence="15" id="KW-1185">Reference proteome</keyword>
<dbReference type="GO" id="GO:0005524">
    <property type="term" value="F:ATP binding"/>
    <property type="evidence" value="ECO:0007669"/>
    <property type="project" value="UniProtKB-UniRule"/>
</dbReference>
<evidence type="ECO:0000256" key="1">
    <source>
        <dbReference type="ARBA" id="ARBA00001936"/>
    </source>
</evidence>
<dbReference type="InterPro" id="IPR011761">
    <property type="entry name" value="ATP-grasp"/>
</dbReference>
<keyword evidence="5 14" id="KW-0436">Ligase</keyword>
<dbReference type="Pfam" id="PF01071">
    <property type="entry name" value="GARS_A"/>
    <property type="match status" value="1"/>
</dbReference>
<organism evidence="14 15">
    <name type="scientific">Turneriella parva (strain ATCC BAA-1111 / DSM 21527 / NCTC 11395 / H)</name>
    <name type="common">Leptospira parva</name>
    <dbReference type="NCBI Taxonomy" id="869212"/>
    <lineage>
        <taxon>Bacteria</taxon>
        <taxon>Pseudomonadati</taxon>
        <taxon>Spirochaetota</taxon>
        <taxon>Spirochaetia</taxon>
        <taxon>Leptospirales</taxon>
        <taxon>Leptospiraceae</taxon>
        <taxon>Turneriella</taxon>
    </lineage>
</organism>
<dbReference type="InterPro" id="IPR020561">
    <property type="entry name" value="PRibGlycinamid_synth_ATP-grasp"/>
</dbReference>
<dbReference type="RefSeq" id="WP_014804040.1">
    <property type="nucleotide sequence ID" value="NC_018020.1"/>
</dbReference>
<comment type="similarity">
    <text evidence="9">Belongs to the GARS family.</text>
</comment>
<evidence type="ECO:0000313" key="14">
    <source>
        <dbReference type="EMBL" id="AFM13538.1"/>
    </source>
</evidence>
<dbReference type="Pfam" id="PF02844">
    <property type="entry name" value="GARS_N"/>
    <property type="match status" value="1"/>
</dbReference>
<dbReference type="Proteomes" id="UP000006048">
    <property type="component" value="Chromosome"/>
</dbReference>
<dbReference type="SUPFAM" id="SSF52440">
    <property type="entry name" value="PreATP-grasp domain"/>
    <property type="match status" value="1"/>
</dbReference>
<dbReference type="InterPro" id="IPR020562">
    <property type="entry name" value="PRibGlycinamide_synth_N"/>
</dbReference>
<evidence type="ECO:0000256" key="3">
    <source>
        <dbReference type="ARBA" id="ARBA00005174"/>
    </source>
</evidence>
<evidence type="ECO:0000256" key="7">
    <source>
        <dbReference type="ARBA" id="ARBA00022755"/>
    </source>
</evidence>
<evidence type="ECO:0000256" key="8">
    <source>
        <dbReference type="ARBA" id="ARBA00022840"/>
    </source>
</evidence>
<dbReference type="SUPFAM" id="SSF51246">
    <property type="entry name" value="Rudiment single hybrid motif"/>
    <property type="match status" value="1"/>
</dbReference>
<name>I4B8D1_TURPD</name>
<comment type="pathway">
    <text evidence="3">Purine metabolism; IMP biosynthesis via de novo pathway; N(1)-(5-phospho-D-ribosyl)glycinamide from 5-phospho-alpha-D-ribose 1-diphosphate: step 2/2.</text>
</comment>
<dbReference type="InterPro" id="IPR016185">
    <property type="entry name" value="PreATP-grasp_dom_sf"/>
</dbReference>
<dbReference type="SMART" id="SM01210">
    <property type="entry name" value="GARS_C"/>
    <property type="match status" value="1"/>
</dbReference>
<evidence type="ECO:0000256" key="5">
    <source>
        <dbReference type="ARBA" id="ARBA00022598"/>
    </source>
</evidence>
<dbReference type="SUPFAM" id="SSF56059">
    <property type="entry name" value="Glutathione synthetase ATP-binding domain-like"/>
    <property type="match status" value="1"/>
</dbReference>
<dbReference type="Gene3D" id="3.40.50.20">
    <property type="match status" value="1"/>
</dbReference>
<keyword evidence="8 12" id="KW-0067">ATP-binding</keyword>
<dbReference type="Pfam" id="PF02843">
    <property type="entry name" value="GARS_C"/>
    <property type="match status" value="1"/>
</dbReference>
<dbReference type="InterPro" id="IPR020560">
    <property type="entry name" value="PRibGlycinamide_synth_C-dom"/>
</dbReference>
<evidence type="ECO:0000259" key="13">
    <source>
        <dbReference type="PROSITE" id="PS50975"/>
    </source>
</evidence>
<comment type="cofactor">
    <cofactor evidence="2">
        <name>Mg(2+)</name>
        <dbReference type="ChEBI" id="CHEBI:18420"/>
    </cofactor>
</comment>
<dbReference type="GO" id="GO:0009113">
    <property type="term" value="P:purine nucleobase biosynthetic process"/>
    <property type="evidence" value="ECO:0007669"/>
    <property type="project" value="InterPro"/>
</dbReference>
<keyword evidence="6 12" id="KW-0547">Nucleotide-binding</keyword>
<dbReference type="EC" id="6.3.4.13" evidence="4"/>
<dbReference type="AlphaFoldDB" id="I4B8D1"/>
<evidence type="ECO:0000256" key="10">
    <source>
        <dbReference type="ARBA" id="ARBA00042242"/>
    </source>
</evidence>
<evidence type="ECO:0000313" key="15">
    <source>
        <dbReference type="Proteomes" id="UP000006048"/>
    </source>
</evidence>
<dbReference type="PANTHER" id="PTHR43472:SF1">
    <property type="entry name" value="PHOSPHORIBOSYLAMINE--GLYCINE LIGASE, CHLOROPLASTIC"/>
    <property type="match status" value="1"/>
</dbReference>
<comment type="cofactor">
    <cofactor evidence="1">
        <name>Mn(2+)</name>
        <dbReference type="ChEBI" id="CHEBI:29035"/>
    </cofactor>
</comment>
<dbReference type="Gene3D" id="3.30.470.20">
    <property type="entry name" value="ATP-grasp fold, B domain"/>
    <property type="match status" value="1"/>
</dbReference>
<dbReference type="InterPro" id="IPR013815">
    <property type="entry name" value="ATP_grasp_subdomain_1"/>
</dbReference>
<dbReference type="InterPro" id="IPR037123">
    <property type="entry name" value="PRibGlycinamide_synth_C_sf"/>
</dbReference>
<dbReference type="Gene3D" id="3.30.1490.20">
    <property type="entry name" value="ATP-grasp fold, A domain"/>
    <property type="match status" value="1"/>
</dbReference>
<reference evidence="14 15" key="1">
    <citation type="submission" date="2012-06" db="EMBL/GenBank/DDBJ databases">
        <title>The complete chromosome of genome of Turneriella parva DSM 21527.</title>
        <authorList>
            <consortium name="US DOE Joint Genome Institute (JGI-PGF)"/>
            <person name="Lucas S."/>
            <person name="Han J."/>
            <person name="Lapidus A."/>
            <person name="Bruce D."/>
            <person name="Goodwin L."/>
            <person name="Pitluck S."/>
            <person name="Peters L."/>
            <person name="Kyrpides N."/>
            <person name="Mavromatis K."/>
            <person name="Ivanova N."/>
            <person name="Mikhailova N."/>
            <person name="Chertkov O."/>
            <person name="Detter J.C."/>
            <person name="Tapia R."/>
            <person name="Han C."/>
            <person name="Land M."/>
            <person name="Hauser L."/>
            <person name="Markowitz V."/>
            <person name="Cheng J.-F."/>
            <person name="Hugenholtz P."/>
            <person name="Woyke T."/>
            <person name="Wu D."/>
            <person name="Gronow S."/>
            <person name="Wellnitz S."/>
            <person name="Brambilla E."/>
            <person name="Klenk H.-P."/>
            <person name="Eisen J.A."/>
        </authorList>
    </citation>
    <scope>NUCLEOTIDE SEQUENCE [LARGE SCALE GENOMIC DNA]</scope>
    <source>
        <strain evidence="15">ATCC BAA-1111 / DSM 21527 / NCTC 11395 / H</strain>
    </source>
</reference>
<dbReference type="GO" id="GO:0046872">
    <property type="term" value="F:metal ion binding"/>
    <property type="evidence" value="ECO:0007669"/>
    <property type="project" value="InterPro"/>
</dbReference>
<dbReference type="STRING" id="869212.Turpa_2899"/>
<keyword evidence="7" id="KW-0658">Purine biosynthesis</keyword>
<protein>
    <recommendedName>
        <fullName evidence="4">phosphoribosylamine--glycine ligase</fullName>
        <ecNumber evidence="4">6.3.4.13</ecNumber>
    </recommendedName>
    <alternativeName>
        <fullName evidence="10">Glycinamide ribonucleotide synthetase</fullName>
    </alternativeName>
    <alternativeName>
        <fullName evidence="11">Phosphoribosylglycinamide synthetase</fullName>
    </alternativeName>
</protein>
<dbReference type="GO" id="GO:0004637">
    <property type="term" value="F:phosphoribosylamine-glycine ligase activity"/>
    <property type="evidence" value="ECO:0007669"/>
    <property type="project" value="UniProtKB-EC"/>
</dbReference>
<dbReference type="Gene3D" id="3.90.600.10">
    <property type="entry name" value="Phosphoribosylglycinamide synthetase, C-terminal domain"/>
    <property type="match status" value="1"/>
</dbReference>
<dbReference type="SMART" id="SM01209">
    <property type="entry name" value="GARS_A"/>
    <property type="match status" value="1"/>
</dbReference>
<evidence type="ECO:0000256" key="6">
    <source>
        <dbReference type="ARBA" id="ARBA00022741"/>
    </source>
</evidence>
<dbReference type="OrthoDB" id="9807240at2"/>
<gene>
    <name evidence="14" type="ordered locus">Turpa_2899</name>
</gene>
<dbReference type="EMBL" id="CP002959">
    <property type="protein sequence ID" value="AFM13538.1"/>
    <property type="molecule type" value="Genomic_DNA"/>
</dbReference>
<dbReference type="PROSITE" id="PS00184">
    <property type="entry name" value="GARS"/>
    <property type="match status" value="1"/>
</dbReference>
<dbReference type="UniPathway" id="UPA00074">
    <property type="reaction ID" value="UER00125"/>
</dbReference>
<evidence type="ECO:0000256" key="4">
    <source>
        <dbReference type="ARBA" id="ARBA00013255"/>
    </source>
</evidence>
<dbReference type="PROSITE" id="PS50975">
    <property type="entry name" value="ATP_GRASP"/>
    <property type="match status" value="1"/>
</dbReference>
<dbReference type="InterPro" id="IPR011054">
    <property type="entry name" value="Rudment_hybrid_motif"/>
</dbReference>
<dbReference type="PANTHER" id="PTHR43472">
    <property type="entry name" value="PHOSPHORIBOSYLAMINE--GLYCINE LIGASE"/>
    <property type="match status" value="1"/>
</dbReference>
<evidence type="ECO:0000256" key="9">
    <source>
        <dbReference type="ARBA" id="ARBA00038345"/>
    </source>
</evidence>
<sequence>MRILILGSGGREHALYRKIKESSHARKVFVWPGNGLIPAEDRVRSKAVADSFTELAEFITREKIDFTVVGNEAPLVAGVRDFLKDRFPGHPVFGPDALGAQLEGSKAFSDDFMREAKIPHGTSVIADSLAAALAALPSQDLPLVLKADGLAAGKGVSIHHDLKSAEEKLKEIFDGRIFGDSGNRVLLQKFLHGTEASLFALCNGREAMLLPVARDYKRALTGDLGDNTGGMGAYCPGEHLTEAQKIYVHEKIIEPVLKKFAYRGLLYVGLMIRSERADDLAVVEFNCRFGDPETQSILHLIEGDLLEYLLWTDDAQPQNFPLIKAGSARLVPYRRGSVVNVVLAAKGYPGAIAKDIPLVFPEPSSAELHVTGAGIESQGGKLLSTSGRIANVVAWGKDRDDARARVYAYLEEFSKANSTVTDRLYWREDIAASV</sequence>
<feature type="domain" description="ATP-grasp" evidence="13">
    <location>
        <begin position="110"/>
        <end position="314"/>
    </location>
</feature>
<proteinExistence type="inferred from homology"/>
<dbReference type="InterPro" id="IPR000115">
    <property type="entry name" value="PRibGlycinamide_synth"/>
</dbReference>
<evidence type="ECO:0000256" key="12">
    <source>
        <dbReference type="PROSITE-ProRule" id="PRU00409"/>
    </source>
</evidence>
<dbReference type="KEGG" id="tpx:Turpa_2899"/>
<accession>I4B8D1</accession>
<dbReference type="GO" id="GO:0006189">
    <property type="term" value="P:'de novo' IMP biosynthetic process"/>
    <property type="evidence" value="ECO:0007669"/>
    <property type="project" value="UniProtKB-UniPathway"/>
</dbReference>
<evidence type="ECO:0000256" key="11">
    <source>
        <dbReference type="ARBA" id="ARBA00042864"/>
    </source>
</evidence>